<protein>
    <submittedName>
        <fullName evidence="2">Uncharacterized protein</fullName>
    </submittedName>
</protein>
<dbReference type="PANTHER" id="PTHR34649:SF1">
    <property type="entry name" value="CILIA- AND FLAGELLA-ASSOCIATED PROTEIN 99"/>
    <property type="match status" value="1"/>
</dbReference>
<evidence type="ECO:0000313" key="3">
    <source>
        <dbReference type="Proteomes" id="UP000243217"/>
    </source>
</evidence>
<dbReference type="EMBL" id="JNBS01002099">
    <property type="protein sequence ID" value="OQR95489.1"/>
    <property type="molecule type" value="Genomic_DNA"/>
</dbReference>
<comment type="caution">
    <text evidence="2">The sequence shown here is derived from an EMBL/GenBank/DDBJ whole genome shotgun (WGS) entry which is preliminary data.</text>
</comment>
<keyword evidence="1" id="KW-0175">Coiled coil</keyword>
<dbReference type="InterPro" id="IPR039341">
    <property type="entry name" value="CFAP99"/>
</dbReference>
<name>A0A1V9ZBW1_9STRA</name>
<dbReference type="PANTHER" id="PTHR34649">
    <property type="entry name" value="CILIA- AND FLAGELLA-ASSOCIATED PROTEIN 99"/>
    <property type="match status" value="1"/>
</dbReference>
<dbReference type="AlphaFoldDB" id="A0A1V9ZBW1"/>
<evidence type="ECO:0000256" key="1">
    <source>
        <dbReference type="SAM" id="Coils"/>
    </source>
</evidence>
<evidence type="ECO:0000313" key="2">
    <source>
        <dbReference type="EMBL" id="OQR95489.1"/>
    </source>
</evidence>
<dbReference type="Proteomes" id="UP000243217">
    <property type="component" value="Unassembled WGS sequence"/>
</dbReference>
<reference evidence="2 3" key="1">
    <citation type="journal article" date="2014" name="Genome Biol. Evol.">
        <title>The secreted proteins of Achlya hypogyna and Thraustotheca clavata identify the ancestral oomycete secretome and reveal gene acquisitions by horizontal gene transfer.</title>
        <authorList>
            <person name="Misner I."/>
            <person name="Blouin N."/>
            <person name="Leonard G."/>
            <person name="Richards T.A."/>
            <person name="Lane C.E."/>
        </authorList>
    </citation>
    <scope>NUCLEOTIDE SEQUENCE [LARGE SCALE GENOMIC DNA]</scope>
    <source>
        <strain evidence="2 3">ATCC 34112</strain>
    </source>
</reference>
<dbReference type="STRING" id="74557.A0A1V9ZBW1"/>
<feature type="coiled-coil region" evidence="1">
    <location>
        <begin position="365"/>
        <end position="416"/>
    </location>
</feature>
<accession>A0A1V9ZBW1</accession>
<dbReference type="OrthoDB" id="10262255at2759"/>
<sequence length="756" mass="88193">MKRKELLSACEALVKSYDPNVMTVDAHVDEELRDAPNADRLFLHQVLYGCVRYKDILKVFLSNFYQDNSAKVSRNDYTKFMILGYLCIFRLDDIGLGTFKSIVSSQNPTSMHVFLAYLFDKTILQGPVKAEWIRLLDQAFVETEMIGKMLVYQHEIQGILDHLHARAFGMAAAKETLKKNGGIVRVASKEPTIPIEPNITKPKPRAIPEPIRIPLEIKANPVPELNNLTLSDLDEQQKKRREAAKQEVIKKYEESPAQPFKLQETRSNFEVVKKEIEDARMAELKVKFKAKPAPIFADKDAPVKLNAAAILREDALYKKKQEKEAKIIQAYESDLRDASEFYRWQSDMIKKDDEDQRRQVEIRRLEMAQAQHEAIEASLRAKAENREVAIQMKVLARENEEKRKQEESELSQAYQQIASDIKQNRDIAPREAEERIRLENVRKREELNALLEAERIRKAEQDAIDQAQREDLIRQIRALDRVHREHVAVFDPTESSNCGLLEEMSLVELRERLQMKKVQEAEWKEERREHILGVKKEKEDDLKIRVQNITRIRQSAAEANRAARARRKQLEQEKIEREKKMRDEGNLKLAAKMAKQRDEREAENRRLREEEEQIANKRMFLGAAKNMLEERHFMQQAMGAERQATDCQTATQTEARTEAATKNALKRARQSYRHQQAIEKQHEMAEMDSLIERATFETKMRLKQDNEQRKAVVRHEKNRRLHATEILQNRNVYATEIAKQSVLNGRQHARSNQLDS</sequence>
<feature type="coiled-coil region" evidence="1">
    <location>
        <begin position="553"/>
        <end position="617"/>
    </location>
</feature>
<keyword evidence="3" id="KW-1185">Reference proteome</keyword>
<organism evidence="2 3">
    <name type="scientific">Thraustotheca clavata</name>
    <dbReference type="NCBI Taxonomy" id="74557"/>
    <lineage>
        <taxon>Eukaryota</taxon>
        <taxon>Sar</taxon>
        <taxon>Stramenopiles</taxon>
        <taxon>Oomycota</taxon>
        <taxon>Saprolegniomycetes</taxon>
        <taxon>Saprolegniales</taxon>
        <taxon>Achlyaceae</taxon>
        <taxon>Thraustotheca</taxon>
    </lineage>
</organism>
<proteinExistence type="predicted"/>
<gene>
    <name evidence="2" type="ORF">THRCLA_07818</name>
</gene>